<feature type="domain" description="Methyltransferase" evidence="1">
    <location>
        <begin position="56"/>
        <end position="156"/>
    </location>
</feature>
<dbReference type="EMBL" id="CP030118">
    <property type="protein sequence ID" value="QDL06840.1"/>
    <property type="molecule type" value="Genomic_DNA"/>
</dbReference>
<dbReference type="InterPro" id="IPR029063">
    <property type="entry name" value="SAM-dependent_MTases_sf"/>
</dbReference>
<dbReference type="Pfam" id="PF13649">
    <property type="entry name" value="Methyltransf_25"/>
    <property type="match status" value="1"/>
</dbReference>
<keyword evidence="3" id="KW-1185">Reference proteome</keyword>
<name>A0A856M8Y3_9CYAN</name>
<organism evidence="2 3">
    <name type="scientific">Brasilonema sennae CENA114</name>
    <dbReference type="NCBI Taxonomy" id="415709"/>
    <lineage>
        <taxon>Bacteria</taxon>
        <taxon>Bacillati</taxon>
        <taxon>Cyanobacteriota</taxon>
        <taxon>Cyanophyceae</taxon>
        <taxon>Nostocales</taxon>
        <taxon>Scytonemataceae</taxon>
        <taxon>Brasilonema</taxon>
        <taxon>Bromeliae group (in: Brasilonema)</taxon>
    </lineage>
</organism>
<evidence type="ECO:0000313" key="3">
    <source>
        <dbReference type="Proteomes" id="UP000503129"/>
    </source>
</evidence>
<sequence length="386" mass="44161">MAIGNQDRYKSAVNHYLSPKRKDSVKSEWEEPFSRTVIGQAIQKLQQTYSPKSLRIMDFGSGIGGGLVLVQNALDDIGLDGRDLYYLGLDNSLEMVKVAKEKWADTPNVNFLETDFRLNIPDQPTEIYLSCGVPYSHLTKEESRHTLENIFKAIKKNKTQSLVVVDVLGRYSIEWVSQWDQSRWAYRMSFLAEGQEQESMMMTCYYSPELKQMIHEAAQQANCNISSLEFFDRSMMVGRHTSTREYNPAIPPYREVINSLYKSEEITDFQELLFRCELPIAPSPVNQFFNKFSQMWNQLVLEAAEFCGEHLGEHLNVIHQISLPEPVAGLKQELSRLQESNSDLHFRANIVEPTLAKYLCRLESNTQPGLGVGHTLIAILYVNGED</sequence>
<protein>
    <recommendedName>
        <fullName evidence="1">Methyltransferase domain-containing protein</fullName>
    </recommendedName>
</protein>
<dbReference type="SUPFAM" id="SSF53335">
    <property type="entry name" value="S-adenosyl-L-methionine-dependent methyltransferases"/>
    <property type="match status" value="1"/>
</dbReference>
<dbReference type="InterPro" id="IPR041698">
    <property type="entry name" value="Methyltransf_25"/>
</dbReference>
<gene>
    <name evidence="2" type="ORF">DP114_02020</name>
</gene>
<dbReference type="AlphaFoldDB" id="A0A856M8Y3"/>
<accession>A0A856M8Y3</accession>
<dbReference type="RefSeq" id="WP_169265108.1">
    <property type="nucleotide sequence ID" value="NZ_CAWOXK010000001.1"/>
</dbReference>
<dbReference type="KEGG" id="bsen:DP114_02020"/>
<proteinExistence type="predicted"/>
<evidence type="ECO:0000313" key="2">
    <source>
        <dbReference type="EMBL" id="QDL06840.1"/>
    </source>
</evidence>
<dbReference type="Gene3D" id="3.40.50.150">
    <property type="entry name" value="Vaccinia Virus protein VP39"/>
    <property type="match status" value="1"/>
</dbReference>
<evidence type="ECO:0000259" key="1">
    <source>
        <dbReference type="Pfam" id="PF13649"/>
    </source>
</evidence>
<dbReference type="Proteomes" id="UP000503129">
    <property type="component" value="Chromosome"/>
</dbReference>
<reference evidence="2 3" key="1">
    <citation type="submission" date="2018-06" db="EMBL/GenBank/DDBJ databases">
        <title>Comparative genomics of Brasilonema spp. strains.</title>
        <authorList>
            <person name="Alvarenga D.O."/>
            <person name="Fiore M.F."/>
            <person name="Varani A.M."/>
        </authorList>
    </citation>
    <scope>NUCLEOTIDE SEQUENCE [LARGE SCALE GENOMIC DNA]</scope>
    <source>
        <strain evidence="2 3">CENA114</strain>
    </source>
</reference>